<dbReference type="PANTHER" id="PTHR41795">
    <property type="entry name" value="EXOPOLYSACCHARIDE SYNTHESIS PROTEIN"/>
    <property type="match status" value="1"/>
</dbReference>
<organism evidence="2">
    <name type="scientific">marine sediment metagenome</name>
    <dbReference type="NCBI Taxonomy" id="412755"/>
    <lineage>
        <taxon>unclassified sequences</taxon>
        <taxon>metagenomes</taxon>
        <taxon>ecological metagenomes</taxon>
    </lineage>
</organism>
<protein>
    <recommendedName>
        <fullName evidence="3">Exopolysaccharide synthesis, ExoD</fullName>
    </recommendedName>
</protein>
<feature type="transmembrane region" description="Helical" evidence="1">
    <location>
        <begin position="191"/>
        <end position="210"/>
    </location>
</feature>
<accession>A0A0F9YKF3</accession>
<dbReference type="InterPro" id="IPR010331">
    <property type="entry name" value="ExoD"/>
</dbReference>
<dbReference type="AlphaFoldDB" id="A0A0F9YKF3"/>
<feature type="transmembrane region" description="Helical" evidence="1">
    <location>
        <begin position="77"/>
        <end position="94"/>
    </location>
</feature>
<dbReference type="Pfam" id="PF06055">
    <property type="entry name" value="ExoD"/>
    <property type="match status" value="1"/>
</dbReference>
<keyword evidence="1" id="KW-0812">Transmembrane</keyword>
<keyword evidence="1" id="KW-0472">Membrane</keyword>
<dbReference type="EMBL" id="LAZR01000001">
    <property type="protein sequence ID" value="KKO12742.1"/>
    <property type="molecule type" value="Genomic_DNA"/>
</dbReference>
<evidence type="ECO:0000313" key="2">
    <source>
        <dbReference type="EMBL" id="KKO12742.1"/>
    </source>
</evidence>
<dbReference type="PIRSF" id="PIRSF033239">
    <property type="entry name" value="ExoD"/>
    <property type="match status" value="1"/>
</dbReference>
<proteinExistence type="predicted"/>
<evidence type="ECO:0008006" key="3">
    <source>
        <dbReference type="Google" id="ProtNLM"/>
    </source>
</evidence>
<keyword evidence="1" id="KW-1133">Transmembrane helix</keyword>
<comment type="caution">
    <text evidence="2">The sequence shown here is derived from an EMBL/GenBank/DDBJ whole genome shotgun (WGS) entry which is preliminary data.</text>
</comment>
<dbReference type="PANTHER" id="PTHR41795:SF1">
    <property type="entry name" value="EXOPOLYSACCHARIDE SYNTHESIS PROTEIN"/>
    <property type="match status" value="1"/>
</dbReference>
<evidence type="ECO:0000256" key="1">
    <source>
        <dbReference type="SAM" id="Phobius"/>
    </source>
</evidence>
<sequence length="211" mass="22734">MSDNPEQRGERADECTTGRQPENLEAMLDLLHDVASDGDEVSLNDVFDTIGRRSFGPVVLFAGLVTLAPVVGDVPGMPTIMGSIVLLTVAQIVLQARHFWLPDWLLARSVSSEKMRKAVSAMRKPSRFIDRLLKPRLTVLVRGATRYAVALACGVTAMMTPAMEFIPFSANGAGLIWTLFGLALITDDGFVALLGYCLSGGVLAIIVANLM</sequence>
<gene>
    <name evidence="2" type="ORF">LCGC14_0007590</name>
</gene>
<reference evidence="2" key="1">
    <citation type="journal article" date="2015" name="Nature">
        <title>Complex archaea that bridge the gap between prokaryotes and eukaryotes.</title>
        <authorList>
            <person name="Spang A."/>
            <person name="Saw J.H."/>
            <person name="Jorgensen S.L."/>
            <person name="Zaremba-Niedzwiedzka K."/>
            <person name="Martijn J."/>
            <person name="Lind A.E."/>
            <person name="van Eijk R."/>
            <person name="Schleper C."/>
            <person name="Guy L."/>
            <person name="Ettema T.J."/>
        </authorList>
    </citation>
    <scope>NUCLEOTIDE SEQUENCE</scope>
</reference>
<feature type="transmembrane region" description="Helical" evidence="1">
    <location>
        <begin position="54"/>
        <end position="71"/>
    </location>
</feature>
<name>A0A0F9YKF3_9ZZZZ</name>